<dbReference type="AlphaFoldDB" id="A0AAQ3RT02"/>
<keyword evidence="3" id="KW-1185">Reference proteome</keyword>
<feature type="compositionally biased region" description="Low complexity" evidence="1">
    <location>
        <begin position="11"/>
        <end position="27"/>
    </location>
</feature>
<proteinExistence type="predicted"/>
<evidence type="ECO:0000313" key="3">
    <source>
        <dbReference type="Proteomes" id="UP001374535"/>
    </source>
</evidence>
<name>A0AAQ3RT02_VIGMU</name>
<dbReference type="EMBL" id="CP144695">
    <property type="protein sequence ID" value="WVZ06729.1"/>
    <property type="molecule type" value="Genomic_DNA"/>
</dbReference>
<evidence type="ECO:0000313" key="2">
    <source>
        <dbReference type="EMBL" id="WVZ06729.1"/>
    </source>
</evidence>
<reference evidence="2 3" key="1">
    <citation type="journal article" date="2023" name="Life. Sci Alliance">
        <title>Evolutionary insights into 3D genome organization and epigenetic landscape of Vigna mungo.</title>
        <authorList>
            <person name="Junaid A."/>
            <person name="Singh B."/>
            <person name="Bhatia S."/>
        </authorList>
    </citation>
    <scope>NUCLEOTIDE SEQUENCE [LARGE SCALE GENOMIC DNA]</scope>
    <source>
        <strain evidence="2">Urdbean</strain>
    </source>
</reference>
<feature type="region of interest" description="Disordered" evidence="1">
    <location>
        <begin position="1"/>
        <end position="27"/>
    </location>
</feature>
<accession>A0AAQ3RT02</accession>
<organism evidence="2 3">
    <name type="scientific">Vigna mungo</name>
    <name type="common">Black gram</name>
    <name type="synonym">Phaseolus mungo</name>
    <dbReference type="NCBI Taxonomy" id="3915"/>
    <lineage>
        <taxon>Eukaryota</taxon>
        <taxon>Viridiplantae</taxon>
        <taxon>Streptophyta</taxon>
        <taxon>Embryophyta</taxon>
        <taxon>Tracheophyta</taxon>
        <taxon>Spermatophyta</taxon>
        <taxon>Magnoliopsida</taxon>
        <taxon>eudicotyledons</taxon>
        <taxon>Gunneridae</taxon>
        <taxon>Pentapetalae</taxon>
        <taxon>rosids</taxon>
        <taxon>fabids</taxon>
        <taxon>Fabales</taxon>
        <taxon>Fabaceae</taxon>
        <taxon>Papilionoideae</taxon>
        <taxon>50 kb inversion clade</taxon>
        <taxon>NPAAA clade</taxon>
        <taxon>indigoferoid/millettioid clade</taxon>
        <taxon>Phaseoleae</taxon>
        <taxon>Vigna</taxon>
    </lineage>
</organism>
<sequence length="111" mass="12010">MKKMISAVTAKSAQSTPPQTPPKKQCSTIANSQLMHDRAHPTTVMEPNNPIKSLSLPSCSFSGEPSTKKPNMRRSFSVFHRGVSGPSLNSEETAAPDSVVRRVGCKNVLIF</sequence>
<protein>
    <submittedName>
        <fullName evidence="2">Uncharacterized protein</fullName>
    </submittedName>
</protein>
<dbReference type="Proteomes" id="UP001374535">
    <property type="component" value="Chromosome 6"/>
</dbReference>
<gene>
    <name evidence="2" type="ORF">V8G54_020075</name>
</gene>
<evidence type="ECO:0000256" key="1">
    <source>
        <dbReference type="SAM" id="MobiDB-lite"/>
    </source>
</evidence>